<dbReference type="SUPFAM" id="SSF52540">
    <property type="entry name" value="P-loop containing nucleoside triphosphate hydrolases"/>
    <property type="match status" value="1"/>
</dbReference>
<proteinExistence type="predicted"/>
<comment type="caution">
    <text evidence="1">The sequence shown here is derived from an EMBL/GenBank/DDBJ whole genome shotgun (WGS) entry which is preliminary data.</text>
</comment>
<dbReference type="EMBL" id="JACJIA010000001">
    <property type="protein sequence ID" value="MBA8949793.1"/>
    <property type="molecule type" value="Genomic_DNA"/>
</dbReference>
<dbReference type="Gene3D" id="3.40.50.300">
    <property type="entry name" value="P-loop containing nucleotide triphosphate hydrolases"/>
    <property type="match status" value="1"/>
</dbReference>
<dbReference type="Proteomes" id="UP000572680">
    <property type="component" value="Unassembled WGS sequence"/>
</dbReference>
<protein>
    <submittedName>
        <fullName evidence="1">Uncharacterized protein</fullName>
    </submittedName>
</protein>
<dbReference type="InterPro" id="IPR027417">
    <property type="entry name" value="P-loop_NTPase"/>
</dbReference>
<dbReference type="RefSeq" id="WP_182842159.1">
    <property type="nucleotide sequence ID" value="NZ_BAAALP010000025.1"/>
</dbReference>
<sequence length="372" mass="41135">MAAKVILHIGQQKSGTTYLQEVLGHCADALAAETGVLFPPSLRDVLPDAVENHERATYGLLGTEYPWVSAERAAAEEDKWTRLAARAAEWPGTVLISAEALSVVRSAAVRRVVGEFAPAEIEIVITTRGLGRALPSLWQQHVRNGRRQEIGTFFETLAAQRDQGPESIELEHDQHHWRAFAIGGLVRRWAREVGADRVTVVVNPGSPPDRLWRLFTAAIGVAEFADRPPEQVLTRRTHSGLTMPETLVLVRLNRLLEEAGWDTYSARAARERLLLSGLLPRSGRGPRVGVPESARRLVEDWSRADVADLESTGARIVGDLDDLRFDAERDVHRPLTPDQVADAAAAAVLAMVDRSDFQPAPPRPRRRFGVRR</sequence>
<accession>A0A7W3LKL7</accession>
<organism evidence="1 2">
    <name type="scientific">Actinomadura namibiensis</name>
    <dbReference type="NCBI Taxonomy" id="182080"/>
    <lineage>
        <taxon>Bacteria</taxon>
        <taxon>Bacillati</taxon>
        <taxon>Actinomycetota</taxon>
        <taxon>Actinomycetes</taxon>
        <taxon>Streptosporangiales</taxon>
        <taxon>Thermomonosporaceae</taxon>
        <taxon>Actinomadura</taxon>
    </lineage>
</organism>
<evidence type="ECO:0000313" key="2">
    <source>
        <dbReference type="Proteomes" id="UP000572680"/>
    </source>
</evidence>
<keyword evidence="2" id="KW-1185">Reference proteome</keyword>
<name>A0A7W3LKL7_ACTNM</name>
<evidence type="ECO:0000313" key="1">
    <source>
        <dbReference type="EMBL" id="MBA8949793.1"/>
    </source>
</evidence>
<reference evidence="1 2" key="1">
    <citation type="submission" date="2020-08" db="EMBL/GenBank/DDBJ databases">
        <title>Genomic Encyclopedia of Type Strains, Phase IV (KMG-IV): sequencing the most valuable type-strain genomes for metagenomic binning, comparative biology and taxonomic classification.</title>
        <authorList>
            <person name="Goeker M."/>
        </authorList>
    </citation>
    <scope>NUCLEOTIDE SEQUENCE [LARGE SCALE GENOMIC DNA]</scope>
    <source>
        <strain evidence="1 2">DSM 44197</strain>
    </source>
</reference>
<dbReference type="AlphaFoldDB" id="A0A7W3LKL7"/>
<gene>
    <name evidence="1" type="ORF">HNR61_001391</name>
</gene>